<accession>G2RCS3</accession>
<organism evidence="2 3">
    <name type="scientific">Thermothielavioides terrestris (strain ATCC 38088 / NRRL 8126)</name>
    <name type="common">Thielavia terrestris</name>
    <dbReference type="NCBI Taxonomy" id="578455"/>
    <lineage>
        <taxon>Eukaryota</taxon>
        <taxon>Fungi</taxon>
        <taxon>Dikarya</taxon>
        <taxon>Ascomycota</taxon>
        <taxon>Pezizomycotina</taxon>
        <taxon>Sordariomycetes</taxon>
        <taxon>Sordariomycetidae</taxon>
        <taxon>Sordariales</taxon>
        <taxon>Chaetomiaceae</taxon>
        <taxon>Thermothielavioides</taxon>
        <taxon>Thermothielavioides terrestris</taxon>
    </lineage>
</organism>
<feature type="compositionally biased region" description="Gly residues" evidence="1">
    <location>
        <begin position="1"/>
        <end position="13"/>
    </location>
</feature>
<reference evidence="2 3" key="1">
    <citation type="journal article" date="2011" name="Nat. Biotechnol.">
        <title>Comparative genomic analysis of the thermophilic biomass-degrading fungi Myceliophthora thermophila and Thielavia terrestris.</title>
        <authorList>
            <person name="Berka R.M."/>
            <person name="Grigoriev I.V."/>
            <person name="Otillar R."/>
            <person name="Salamov A."/>
            <person name="Grimwood J."/>
            <person name="Reid I."/>
            <person name="Ishmael N."/>
            <person name="John T."/>
            <person name="Darmond C."/>
            <person name="Moisan M.-C."/>
            <person name="Henrissat B."/>
            <person name="Coutinho P.M."/>
            <person name="Lombard V."/>
            <person name="Natvig D.O."/>
            <person name="Lindquist E."/>
            <person name="Schmutz J."/>
            <person name="Lucas S."/>
            <person name="Harris P."/>
            <person name="Powlowski J."/>
            <person name="Bellemare A."/>
            <person name="Taylor D."/>
            <person name="Butler G."/>
            <person name="de Vries R.P."/>
            <person name="Allijn I.E."/>
            <person name="van den Brink J."/>
            <person name="Ushinsky S."/>
            <person name="Storms R."/>
            <person name="Powell A.J."/>
            <person name="Paulsen I.T."/>
            <person name="Elbourne L.D.H."/>
            <person name="Baker S.E."/>
            <person name="Magnuson J."/>
            <person name="LaBoissiere S."/>
            <person name="Clutterbuck A.J."/>
            <person name="Martinez D."/>
            <person name="Wogulis M."/>
            <person name="de Leon A.L."/>
            <person name="Rey M.W."/>
            <person name="Tsang A."/>
        </authorList>
    </citation>
    <scope>NUCLEOTIDE SEQUENCE [LARGE SCALE GENOMIC DNA]</scope>
    <source>
        <strain evidence="3">ATCC 38088 / NRRL 8126</strain>
    </source>
</reference>
<dbReference type="KEGG" id="ttt:THITE_114656"/>
<dbReference type="Proteomes" id="UP000008181">
    <property type="component" value="Chromosome 5"/>
</dbReference>
<protein>
    <submittedName>
        <fullName evidence="2">Uncharacterized protein</fullName>
    </submittedName>
</protein>
<dbReference type="AlphaFoldDB" id="G2RCS3"/>
<dbReference type="GeneID" id="11522471"/>
<dbReference type="HOGENOM" id="CLU_1723591_0_0_1"/>
<keyword evidence="3" id="KW-1185">Reference proteome</keyword>
<evidence type="ECO:0000313" key="3">
    <source>
        <dbReference type="Proteomes" id="UP000008181"/>
    </source>
</evidence>
<dbReference type="RefSeq" id="XP_003657005.1">
    <property type="nucleotide sequence ID" value="XM_003656957.1"/>
</dbReference>
<name>G2RCS3_THETT</name>
<evidence type="ECO:0000313" key="2">
    <source>
        <dbReference type="EMBL" id="AEO70669.1"/>
    </source>
</evidence>
<proteinExistence type="predicted"/>
<feature type="region of interest" description="Disordered" evidence="1">
    <location>
        <begin position="105"/>
        <end position="126"/>
    </location>
</feature>
<dbReference type="EMBL" id="CP003013">
    <property type="protein sequence ID" value="AEO70669.1"/>
    <property type="molecule type" value="Genomic_DNA"/>
</dbReference>
<sequence length="152" mass="16444">MAGSKGGVEGGKGCPLKDIDPGSNRAISLLKRYQAADKGMIGAAPQGADEELDSILQRSMDKPSSSRHTSISTLLPLESVNGDYANGRPVQTTTVQRPELRALAKETDNSNVKSSRYRRGLEANDSDKRSLTLSSTICRCFSFVRQTLKEAR</sequence>
<feature type="region of interest" description="Disordered" evidence="1">
    <location>
        <begin position="1"/>
        <end position="22"/>
    </location>
</feature>
<evidence type="ECO:0000256" key="1">
    <source>
        <dbReference type="SAM" id="MobiDB-lite"/>
    </source>
</evidence>
<gene>
    <name evidence="2" type="ORF">THITE_114656</name>
</gene>